<dbReference type="AlphaFoldDB" id="A0A2S6INE6"/>
<dbReference type="RefSeq" id="WP_104514985.1">
    <property type="nucleotide sequence ID" value="NZ_MQVW01000002.1"/>
</dbReference>
<evidence type="ECO:0000313" key="3">
    <source>
        <dbReference type="Proteomes" id="UP000239002"/>
    </source>
</evidence>
<keyword evidence="3" id="KW-1185">Reference proteome</keyword>
<keyword evidence="1" id="KW-1133">Transmembrane helix</keyword>
<protein>
    <submittedName>
        <fullName evidence="2">Uncharacterized protein</fullName>
    </submittedName>
</protein>
<keyword evidence="1" id="KW-0472">Membrane</keyword>
<feature type="transmembrane region" description="Helical" evidence="1">
    <location>
        <begin position="39"/>
        <end position="59"/>
    </location>
</feature>
<accession>A0A2S6INE6</accession>
<feature type="transmembrane region" description="Helical" evidence="1">
    <location>
        <begin position="16"/>
        <end position="33"/>
    </location>
</feature>
<reference evidence="2 3" key="1">
    <citation type="submission" date="2018-02" db="EMBL/GenBank/DDBJ databases">
        <title>Genomic Encyclopedia of Archaeal and Bacterial Type Strains, Phase II (KMG-II): from individual species to whole genera.</title>
        <authorList>
            <person name="Goeker M."/>
        </authorList>
    </citation>
    <scope>NUCLEOTIDE SEQUENCE [LARGE SCALE GENOMIC DNA]</scope>
    <source>
        <strain evidence="2 3">DSM 16809</strain>
    </source>
</reference>
<proteinExistence type="predicted"/>
<dbReference type="OrthoDB" id="1439128at2"/>
<dbReference type="Proteomes" id="UP000239002">
    <property type="component" value="Unassembled WGS sequence"/>
</dbReference>
<sequence length="198" mass="23974">MTEFKATGNKNDKLKWVIYIVLGISLLIFIFKYPEWHLIFKLIISIPIIINLLFDFSYLNKEKHIISELNFTDTEIVIREKKTITIKYSDLKYSIRKRKFDKQKTEIELKAKKFLKYKTIGRIHIKNWDHIFQIEKELENNRVLRTEWKPKTLWGKYWGIFIDLLFFATGQDDLGMLEYQERSEKEATENPIEKENNF</sequence>
<gene>
    <name evidence="2" type="ORF">LY01_01278</name>
</gene>
<keyword evidence="1" id="KW-0812">Transmembrane</keyword>
<comment type="caution">
    <text evidence="2">The sequence shown here is derived from an EMBL/GenBank/DDBJ whole genome shotgun (WGS) entry which is preliminary data.</text>
</comment>
<dbReference type="EMBL" id="PTJE01000002">
    <property type="protein sequence ID" value="PPK95685.1"/>
    <property type="molecule type" value="Genomic_DNA"/>
</dbReference>
<evidence type="ECO:0000256" key="1">
    <source>
        <dbReference type="SAM" id="Phobius"/>
    </source>
</evidence>
<evidence type="ECO:0000313" key="2">
    <source>
        <dbReference type="EMBL" id="PPK95685.1"/>
    </source>
</evidence>
<name>A0A2S6INE6_9FLAO</name>
<organism evidence="2 3">
    <name type="scientific">Nonlabens xylanidelens</name>
    <dbReference type="NCBI Taxonomy" id="191564"/>
    <lineage>
        <taxon>Bacteria</taxon>
        <taxon>Pseudomonadati</taxon>
        <taxon>Bacteroidota</taxon>
        <taxon>Flavobacteriia</taxon>
        <taxon>Flavobacteriales</taxon>
        <taxon>Flavobacteriaceae</taxon>
        <taxon>Nonlabens</taxon>
    </lineage>
</organism>